<dbReference type="Gene3D" id="3.40.30.10">
    <property type="entry name" value="Glutaredoxin"/>
    <property type="match status" value="1"/>
</dbReference>
<dbReference type="SUPFAM" id="SSF52833">
    <property type="entry name" value="Thioredoxin-like"/>
    <property type="match status" value="1"/>
</dbReference>
<proteinExistence type="predicted"/>
<dbReference type="EMBL" id="JBBLZC010000017">
    <property type="protein sequence ID" value="MEK0084677.1"/>
    <property type="molecule type" value="Genomic_DNA"/>
</dbReference>
<evidence type="ECO:0000313" key="1">
    <source>
        <dbReference type="EMBL" id="MEK0084677.1"/>
    </source>
</evidence>
<dbReference type="InterPro" id="IPR036249">
    <property type="entry name" value="Thioredoxin-like_sf"/>
</dbReference>
<dbReference type="Proteomes" id="UP001375743">
    <property type="component" value="Unassembled WGS sequence"/>
</dbReference>
<protein>
    <recommendedName>
        <fullName evidence="3">Thioredoxin-like fold domain-containing protein</fullName>
    </recommendedName>
</protein>
<evidence type="ECO:0000313" key="2">
    <source>
        <dbReference type="Proteomes" id="UP001375743"/>
    </source>
</evidence>
<sequence length="84" mass="8688">MARCWSGSPAASDSTARSCTKRSREAGCLAEVLADRAMARRLGLRGVPALVIGREGGPIERSVLVQGARPLEVLQAAVAQVASA</sequence>
<evidence type="ECO:0008006" key="3">
    <source>
        <dbReference type="Google" id="ProtNLM"/>
    </source>
</evidence>
<comment type="caution">
    <text evidence="1">The sequence shown here is derived from an EMBL/GenBank/DDBJ whole genome shotgun (WGS) entry which is preliminary data.</text>
</comment>
<gene>
    <name evidence="1" type="ORF">U1T56_16090</name>
</gene>
<accession>A0ABU8XXM1</accession>
<keyword evidence="2" id="KW-1185">Reference proteome</keyword>
<reference evidence="1 2" key="1">
    <citation type="submission" date="2024-01" db="EMBL/GenBank/DDBJ databases">
        <title>Multi-omics insights into the function and evolution of sodium benzoate biodegradation pathways in Benzoatithermus flavus gen. nov., sp. nov. from hot spring.</title>
        <authorList>
            <person name="Hu C.-J."/>
            <person name="Li W.-J."/>
        </authorList>
    </citation>
    <scope>NUCLEOTIDE SEQUENCE [LARGE SCALE GENOMIC DNA]</scope>
    <source>
        <strain evidence="1 2">SYSU G07066</strain>
    </source>
</reference>
<organism evidence="1 2">
    <name type="scientific">Benzoatithermus flavus</name>
    <dbReference type="NCBI Taxonomy" id="3108223"/>
    <lineage>
        <taxon>Bacteria</taxon>
        <taxon>Pseudomonadati</taxon>
        <taxon>Pseudomonadota</taxon>
        <taxon>Alphaproteobacteria</taxon>
        <taxon>Geminicoccales</taxon>
        <taxon>Geminicoccaceae</taxon>
        <taxon>Benzoatithermus</taxon>
    </lineage>
</organism>
<name>A0ABU8XXM1_9PROT</name>